<keyword evidence="3" id="KW-1185">Reference proteome</keyword>
<name>A0ABX7VSY7_9BACI</name>
<gene>
    <name evidence="2" type="ORF">ERJ70_12645</name>
</gene>
<proteinExistence type="predicted"/>
<evidence type="ECO:0000313" key="3">
    <source>
        <dbReference type="Proteomes" id="UP000665043"/>
    </source>
</evidence>
<evidence type="ECO:0000313" key="2">
    <source>
        <dbReference type="EMBL" id="QTN00070.1"/>
    </source>
</evidence>
<dbReference type="EMBL" id="CP046956">
    <property type="protein sequence ID" value="QTN00070.1"/>
    <property type="molecule type" value="Genomic_DNA"/>
</dbReference>
<feature type="transmembrane region" description="Helical" evidence="1">
    <location>
        <begin position="31"/>
        <end position="54"/>
    </location>
</feature>
<sequence>MKQYALLRILLACFFLYVAWPEIGQQTGQAAGYFWAGWLMFFLLVAGANLATLLQMTKPPVMEQGKEIRMATGKN</sequence>
<keyword evidence="1" id="KW-0472">Membrane</keyword>
<evidence type="ECO:0000256" key="1">
    <source>
        <dbReference type="SAM" id="Phobius"/>
    </source>
</evidence>
<accession>A0ABX7VSY7</accession>
<keyword evidence="1" id="KW-0812">Transmembrane</keyword>
<dbReference type="Proteomes" id="UP000665043">
    <property type="component" value="Chromosome"/>
</dbReference>
<dbReference type="RefSeq" id="WP_209365217.1">
    <property type="nucleotide sequence ID" value="NZ_CP046956.1"/>
</dbReference>
<organism evidence="2 3">
    <name type="scientific">Sediminibacillus dalangtanensis</name>
    <dbReference type="NCBI Taxonomy" id="2729421"/>
    <lineage>
        <taxon>Bacteria</taxon>
        <taxon>Bacillati</taxon>
        <taxon>Bacillota</taxon>
        <taxon>Bacilli</taxon>
        <taxon>Bacillales</taxon>
        <taxon>Bacillaceae</taxon>
        <taxon>Sediminibacillus</taxon>
    </lineage>
</organism>
<keyword evidence="1" id="KW-1133">Transmembrane helix</keyword>
<reference evidence="2 3" key="1">
    <citation type="submission" date="2019-12" db="EMBL/GenBank/DDBJ databases">
        <title>The whole genome sequencing of a strain isolated from a Mars analog, Dalangtan Playa.</title>
        <authorList>
            <person name="Huang T."/>
        </authorList>
    </citation>
    <scope>NUCLEOTIDE SEQUENCE [LARGE SCALE GENOMIC DNA]</scope>
    <source>
        <strain evidence="2 3">DP4-553-S</strain>
    </source>
</reference>
<protein>
    <submittedName>
        <fullName evidence="2">Uncharacterized protein</fullName>
    </submittedName>
</protein>